<dbReference type="Proteomes" id="UP000069443">
    <property type="component" value="Unassembled WGS sequence"/>
</dbReference>
<evidence type="ECO:0000313" key="2">
    <source>
        <dbReference type="Proteomes" id="UP000069443"/>
    </source>
</evidence>
<gene>
    <name evidence="1" type="ORF">RMCC_2449</name>
</gene>
<name>A0A100WCH0_MYCCR</name>
<reference evidence="2" key="1">
    <citation type="journal article" date="2016" name="Genome Announc.">
        <title>Draft Genome Sequences of Five Rapidly Growing Mycobacterium Species, M. thermoresistibile, M. fortuitum subsp. acetamidolyticum, M. canariasense, M. brisbanense, and M. novocastrense.</title>
        <authorList>
            <person name="Katahira K."/>
            <person name="Ogura Y."/>
            <person name="Gotoh Y."/>
            <person name="Hayashi T."/>
        </authorList>
    </citation>
    <scope>NUCLEOTIDE SEQUENCE [LARGE SCALE GENOMIC DNA]</scope>
    <source>
        <strain evidence="2">JCM15298</strain>
    </source>
</reference>
<dbReference type="STRING" id="228230.RMCC_2449"/>
<accession>A0A100WCH0</accession>
<evidence type="ECO:0000313" key="1">
    <source>
        <dbReference type="EMBL" id="GAS95483.1"/>
    </source>
</evidence>
<comment type="caution">
    <text evidence="1">The sequence shown here is derived from an EMBL/GenBank/DDBJ whole genome shotgun (WGS) entry which is preliminary data.</text>
</comment>
<proteinExistence type="predicted"/>
<organism evidence="1 2">
    <name type="scientific">Mycolicibacterium canariasense</name>
    <name type="common">Mycobacterium canariasense</name>
    <dbReference type="NCBI Taxonomy" id="228230"/>
    <lineage>
        <taxon>Bacteria</taxon>
        <taxon>Bacillati</taxon>
        <taxon>Actinomycetota</taxon>
        <taxon>Actinomycetes</taxon>
        <taxon>Mycobacteriales</taxon>
        <taxon>Mycobacteriaceae</taxon>
        <taxon>Mycolicibacterium</taxon>
    </lineage>
</organism>
<keyword evidence="2" id="KW-1185">Reference proteome</keyword>
<dbReference type="AlphaFoldDB" id="A0A100WCH0"/>
<sequence length="65" mass="7063">MACEVTFMGGPADGVIRVLEGDEPPAEYTVRTAPDLHAGTPPGEFTYVRQVSQKDSGPLWVYVPR</sequence>
<reference evidence="2" key="2">
    <citation type="submission" date="2016-02" db="EMBL/GenBank/DDBJ databases">
        <title>Draft genome sequence of five rapidly growing Mycobacterium species.</title>
        <authorList>
            <person name="Katahira K."/>
            <person name="Gotou Y."/>
            <person name="Iida K."/>
            <person name="Ogura Y."/>
            <person name="Hayashi T."/>
        </authorList>
    </citation>
    <scope>NUCLEOTIDE SEQUENCE [LARGE SCALE GENOMIC DNA]</scope>
    <source>
        <strain evidence="2">JCM15298</strain>
    </source>
</reference>
<protein>
    <submittedName>
        <fullName evidence="1">AAA ATPase</fullName>
    </submittedName>
</protein>
<dbReference type="EMBL" id="BCSY01000039">
    <property type="protein sequence ID" value="GAS95483.1"/>
    <property type="molecule type" value="Genomic_DNA"/>
</dbReference>